<dbReference type="Gene3D" id="1.10.287.950">
    <property type="entry name" value="Methyl-accepting chemotaxis protein"/>
    <property type="match status" value="1"/>
</dbReference>
<keyword evidence="5" id="KW-1185">Reference proteome</keyword>
<evidence type="ECO:0000313" key="5">
    <source>
        <dbReference type="Proteomes" id="UP000226442"/>
    </source>
</evidence>
<dbReference type="PROSITE" id="PS50111">
    <property type="entry name" value="CHEMOTAXIS_TRANSDUC_2"/>
    <property type="match status" value="1"/>
</dbReference>
<protein>
    <submittedName>
        <fullName evidence="4">Chemotaxis protein</fullName>
    </submittedName>
</protein>
<dbReference type="AlphaFoldDB" id="A0A2G4EY55"/>
<dbReference type="RefSeq" id="WP_096832012.1">
    <property type="nucleotide sequence ID" value="NZ_NXIB02000099.1"/>
</dbReference>
<dbReference type="Proteomes" id="UP000226442">
    <property type="component" value="Unassembled WGS sequence"/>
</dbReference>
<accession>A0A2G4EY55</accession>
<keyword evidence="2" id="KW-0175">Coiled coil</keyword>
<evidence type="ECO:0000313" key="4">
    <source>
        <dbReference type="EMBL" id="PHX54464.1"/>
    </source>
</evidence>
<comment type="caution">
    <text evidence="4">The sequence shown here is derived from an EMBL/GenBank/DDBJ whole genome shotgun (WGS) entry which is preliminary data.</text>
</comment>
<name>A0A2G4EY55_9CYAN</name>
<evidence type="ECO:0000256" key="1">
    <source>
        <dbReference type="PROSITE-ProRule" id="PRU00284"/>
    </source>
</evidence>
<dbReference type="EMBL" id="NXIB02000099">
    <property type="protein sequence ID" value="PHX54464.1"/>
    <property type="molecule type" value="Genomic_DNA"/>
</dbReference>
<feature type="domain" description="Methyl-accepting transducer" evidence="3">
    <location>
        <begin position="196"/>
        <end position="403"/>
    </location>
</feature>
<evidence type="ECO:0000256" key="2">
    <source>
        <dbReference type="SAM" id="Coils"/>
    </source>
</evidence>
<feature type="coiled-coil region" evidence="2">
    <location>
        <begin position="144"/>
        <end position="185"/>
    </location>
</feature>
<organism evidence="4 5">
    <name type="scientific">Tychonema bourrellyi FEM_GT703</name>
    <dbReference type="NCBI Taxonomy" id="2040638"/>
    <lineage>
        <taxon>Bacteria</taxon>
        <taxon>Bacillati</taxon>
        <taxon>Cyanobacteriota</taxon>
        <taxon>Cyanophyceae</taxon>
        <taxon>Oscillatoriophycideae</taxon>
        <taxon>Oscillatoriales</taxon>
        <taxon>Microcoleaceae</taxon>
        <taxon>Tychonema</taxon>
    </lineage>
</organism>
<dbReference type="GO" id="GO:0016020">
    <property type="term" value="C:membrane"/>
    <property type="evidence" value="ECO:0007669"/>
    <property type="project" value="InterPro"/>
</dbReference>
<keyword evidence="1" id="KW-0807">Transducer</keyword>
<feature type="coiled-coil region" evidence="2">
    <location>
        <begin position="341"/>
        <end position="368"/>
    </location>
</feature>
<evidence type="ECO:0000259" key="3">
    <source>
        <dbReference type="PROSITE" id="PS50111"/>
    </source>
</evidence>
<dbReference type="OrthoDB" id="440591at2"/>
<gene>
    <name evidence="4" type="ORF">CP500_016030</name>
</gene>
<reference evidence="4" key="1">
    <citation type="submission" date="2017-10" db="EMBL/GenBank/DDBJ databases">
        <title>Draft genome sequence of the planktic cyanobacteria Tychonema bourrellyi isolated from alpine lentic freshwater.</title>
        <authorList>
            <person name="Tett A."/>
            <person name="Armanini F."/>
            <person name="Asnicar F."/>
            <person name="Boscaini A."/>
            <person name="Pasolli E."/>
            <person name="Zolfo M."/>
            <person name="Donati C."/>
            <person name="Salmaso N."/>
            <person name="Segata N."/>
        </authorList>
    </citation>
    <scope>NUCLEOTIDE SEQUENCE</scope>
    <source>
        <strain evidence="4">FEM_GT703</strain>
    </source>
</reference>
<dbReference type="GO" id="GO:0007165">
    <property type="term" value="P:signal transduction"/>
    <property type="evidence" value="ECO:0007669"/>
    <property type="project" value="UniProtKB-KW"/>
</dbReference>
<dbReference type="InterPro" id="IPR004089">
    <property type="entry name" value="MCPsignal_dom"/>
</dbReference>
<sequence>MSNPTHLAPDSTIGHLPSHNFQVSAKTPGQVVAQKFGQEPDLPGVIIIHNSQAIGMISRVKFQEQMNLPDRVELYWDNPIRLLLDYIRIPPFLLSEKWRIDDAVQAVLNRQKDLIYEPIIIEMESQDFRILDIHTLLIAQSNSLIQANKNIQRYRAERQKYIAKIKQEQAKVQEYNQLLESRKRQAEKSHHILSPQQTALAKQAQEITQQNQQFLKIAKLISAEGRLAFQATFQGANSICNNTDKILGVGKAIANDLETVNRTSRTIGEAIEQVRHLAVQVAVVTNQMGNKPNGLSQVSLEIARLASKTFELGTQIEQIASRFKLRVHALTEAARAGANVAKSVTEKIERAEMALLELEDLIAEKDVTVTSEFKDYSSVNEGSPSRSLAQEINQAEVAVSELEHIVKQQDSSQYLIQTIQDALKHKKG</sequence>
<proteinExistence type="predicted"/>